<gene>
    <name evidence="8" type="ORF">WALSEDRAFT_46899</name>
</gene>
<protein>
    <submittedName>
        <fullName evidence="8">Uncharacterized protein</fullName>
    </submittedName>
</protein>
<evidence type="ECO:0000256" key="6">
    <source>
        <dbReference type="SAM" id="MobiDB-lite"/>
    </source>
</evidence>
<evidence type="ECO:0000313" key="9">
    <source>
        <dbReference type="Proteomes" id="UP000005242"/>
    </source>
</evidence>
<evidence type="ECO:0000256" key="7">
    <source>
        <dbReference type="SAM" id="Phobius"/>
    </source>
</evidence>
<feature type="transmembrane region" description="Helical" evidence="7">
    <location>
        <begin position="20"/>
        <end position="40"/>
    </location>
</feature>
<feature type="transmembrane region" description="Helical" evidence="7">
    <location>
        <begin position="46"/>
        <end position="66"/>
    </location>
</feature>
<dbReference type="HOGENOM" id="CLU_1278497_0_0_1"/>
<evidence type="ECO:0000313" key="8">
    <source>
        <dbReference type="EMBL" id="EIM21041.1"/>
    </source>
</evidence>
<evidence type="ECO:0000256" key="3">
    <source>
        <dbReference type="ARBA" id="ARBA00022692"/>
    </source>
</evidence>
<dbReference type="OMA" id="ENSAKHF"/>
<dbReference type="GO" id="GO:0016020">
    <property type="term" value="C:membrane"/>
    <property type="evidence" value="ECO:0007669"/>
    <property type="project" value="UniProtKB-SubCell"/>
</dbReference>
<dbReference type="AlphaFoldDB" id="I4YAP9"/>
<dbReference type="Pfam" id="PF01679">
    <property type="entry name" value="Pmp3"/>
    <property type="match status" value="1"/>
</dbReference>
<dbReference type="InterPro" id="IPR000612">
    <property type="entry name" value="PMP3"/>
</dbReference>
<evidence type="ECO:0000256" key="2">
    <source>
        <dbReference type="ARBA" id="ARBA00009530"/>
    </source>
</evidence>
<dbReference type="Proteomes" id="UP000005242">
    <property type="component" value="Unassembled WGS sequence"/>
</dbReference>
<name>I4YAP9_WALMC</name>
<keyword evidence="4 7" id="KW-1133">Transmembrane helix</keyword>
<proteinExistence type="inferred from homology"/>
<dbReference type="KEGG" id="wse:WALSEDRAFT_46899"/>
<accession>I4YAP9</accession>
<feature type="region of interest" description="Disordered" evidence="6">
    <location>
        <begin position="158"/>
        <end position="202"/>
    </location>
</feature>
<evidence type="ECO:0000256" key="4">
    <source>
        <dbReference type="ARBA" id="ARBA00022989"/>
    </source>
</evidence>
<feature type="non-terminal residue" evidence="8">
    <location>
        <position position="249"/>
    </location>
</feature>
<dbReference type="PANTHER" id="PTHR21659:SF112">
    <property type="entry name" value="PROTEIN SNA2-RELATED"/>
    <property type="match status" value="1"/>
</dbReference>
<reference evidence="8 9" key="1">
    <citation type="journal article" date="2012" name="Fungal Genet. Biol.">
        <title>The genome of the xerotolerant mold Wallemia sebi reveals adaptations to osmotic stress and suggests cryptic sexual reproduction.</title>
        <authorList>
            <person name="Padamsee M."/>
            <person name="Kumar T.K.A."/>
            <person name="Riley R."/>
            <person name="Binder M."/>
            <person name="Boyd A."/>
            <person name="Calvo A.M."/>
            <person name="Furukawa K."/>
            <person name="Hesse C."/>
            <person name="Hohmann S."/>
            <person name="James T.Y."/>
            <person name="LaButti K."/>
            <person name="Lapidus A."/>
            <person name="Lindquist E."/>
            <person name="Lucas S."/>
            <person name="Miller K."/>
            <person name="Shantappa S."/>
            <person name="Grigoriev I.V."/>
            <person name="Hibbett D.S."/>
            <person name="McLaughlin D.J."/>
            <person name="Spatafora J.W."/>
            <person name="Aime M.C."/>
        </authorList>
    </citation>
    <scope>NUCLEOTIDE SEQUENCE [LARGE SCALE GENOMIC DNA]</scope>
    <source>
        <strain evidence="9">ATCC MYA-4683 / CBS 633.66</strain>
    </source>
</reference>
<dbReference type="InParanoid" id="I4YAP9"/>
<dbReference type="EMBL" id="JH668235">
    <property type="protein sequence ID" value="EIM21041.1"/>
    <property type="molecule type" value="Genomic_DNA"/>
</dbReference>
<comment type="similarity">
    <text evidence="2">Belongs to the UPF0057 (PMP3) family.</text>
</comment>
<feature type="compositionally biased region" description="Basic and acidic residues" evidence="6">
    <location>
        <begin position="185"/>
        <end position="197"/>
    </location>
</feature>
<keyword evidence="9" id="KW-1185">Reference proteome</keyword>
<dbReference type="GeneID" id="18472404"/>
<comment type="subcellular location">
    <subcellularLocation>
        <location evidence="1">Membrane</location>
    </subcellularLocation>
</comment>
<dbReference type="eggNOG" id="ENOG502S4T5">
    <property type="taxonomic scope" value="Eukaryota"/>
</dbReference>
<evidence type="ECO:0000256" key="5">
    <source>
        <dbReference type="ARBA" id="ARBA00023136"/>
    </source>
</evidence>
<evidence type="ECO:0000256" key="1">
    <source>
        <dbReference type="ARBA" id="ARBA00004370"/>
    </source>
</evidence>
<keyword evidence="5 7" id="KW-0472">Membrane</keyword>
<feature type="compositionally biased region" description="Basic residues" evidence="6">
    <location>
        <begin position="172"/>
        <end position="184"/>
    </location>
</feature>
<organism evidence="8 9">
    <name type="scientific">Wallemia mellicola (strain ATCC MYA-4683 / CBS 633.66)</name>
    <name type="common">Wallemia sebi (CBS 633.66)</name>
    <dbReference type="NCBI Taxonomy" id="671144"/>
    <lineage>
        <taxon>Eukaryota</taxon>
        <taxon>Fungi</taxon>
        <taxon>Dikarya</taxon>
        <taxon>Basidiomycota</taxon>
        <taxon>Wallemiomycotina</taxon>
        <taxon>Wallemiomycetes</taxon>
        <taxon>Wallemiales</taxon>
        <taxon>Wallemiaceae</taxon>
        <taxon>Wallemia</taxon>
    </lineage>
</organism>
<sequence length="249" mass="29383">MPAKTKRYKGPLDLKRWHWYTFLTWFVALIFPPFGALVRFGFGKDFLITFILTLLGWIPGQIYNFYIQNIRDNRTKERTPQFAIRYKLVDVDKYRKRQQRNAWRQRYEVGGIDSEGIFDSRSSVSSDKSATYFELPFNTGSGPINSQNSSFIDDIQQTSRSTNRNKGSLFKRTFRKRKDPNHKKDRWERTRISREQSHMMVPDSLDELEAPEEPIGMYNTAHNTHDKVSIRDTALSTDLRHDLTSFHDT</sequence>
<dbReference type="RefSeq" id="XP_006959027.1">
    <property type="nucleotide sequence ID" value="XM_006958965.1"/>
</dbReference>
<dbReference type="PANTHER" id="PTHR21659">
    <property type="entry name" value="HYDROPHOBIC PROTEIN RCI2 LOW TEMPERATURE AND SALT RESPONSIVE PROTEIN LTI6 -RELATED"/>
    <property type="match status" value="1"/>
</dbReference>
<keyword evidence="3 7" id="KW-0812">Transmembrane</keyword>